<dbReference type="InterPro" id="IPR036291">
    <property type="entry name" value="NAD(P)-bd_dom_sf"/>
</dbReference>
<dbReference type="SUPFAM" id="SSF51735">
    <property type="entry name" value="NAD(P)-binding Rossmann-fold domains"/>
    <property type="match status" value="1"/>
</dbReference>
<sequence length="295" mass="32248">MKTLLTGASGFLGYYLKEQFQNELITLGRGSSNSIRCGLDIEIPNLPPVDLVIHNAGWAHRIPKTPAEESKFYQVNLFGTKNLLTGLENSGVLPKTIVFISTVAVYGLEKGMGISEKTEPRPETPYAKSKLEAELLLQGWATSKGVNLIILRLPLVAGAKNTPGNLGAMIRGIKKGYYFRIGAGNAKKSMVLASDVASLVPTLVSKNGTFNLTDGENPTIAELEDYLGSFYGKKIKTIPSWLLRIAVYLGDRFSILPINSYRLAKLSDFLTFDDAKARNELGWNPRPVIGNLDLT</sequence>
<evidence type="ECO:0000313" key="3">
    <source>
        <dbReference type="Proteomes" id="UP001596163"/>
    </source>
</evidence>
<name>A0ABW0BRK9_9BACT</name>
<dbReference type="Gene3D" id="3.40.50.720">
    <property type="entry name" value="NAD(P)-binding Rossmann-like Domain"/>
    <property type="match status" value="1"/>
</dbReference>
<gene>
    <name evidence="2" type="ORF">ACFPIK_00700</name>
</gene>
<dbReference type="Pfam" id="PF01370">
    <property type="entry name" value="Epimerase"/>
    <property type="match status" value="1"/>
</dbReference>
<feature type="domain" description="NAD-dependent epimerase/dehydratase" evidence="1">
    <location>
        <begin position="4"/>
        <end position="206"/>
    </location>
</feature>
<dbReference type="PANTHER" id="PTHR43245:SF58">
    <property type="entry name" value="BLL5923 PROTEIN"/>
    <property type="match status" value="1"/>
</dbReference>
<comment type="caution">
    <text evidence="2">The sequence shown here is derived from an EMBL/GenBank/DDBJ whole genome shotgun (WGS) entry which is preliminary data.</text>
</comment>
<organism evidence="2 3">
    <name type="scientific">Algoriphagus aquatilis</name>
    <dbReference type="NCBI Taxonomy" id="490186"/>
    <lineage>
        <taxon>Bacteria</taxon>
        <taxon>Pseudomonadati</taxon>
        <taxon>Bacteroidota</taxon>
        <taxon>Cytophagia</taxon>
        <taxon>Cytophagales</taxon>
        <taxon>Cyclobacteriaceae</taxon>
        <taxon>Algoriphagus</taxon>
    </lineage>
</organism>
<dbReference type="Proteomes" id="UP001596163">
    <property type="component" value="Unassembled WGS sequence"/>
</dbReference>
<dbReference type="InterPro" id="IPR050177">
    <property type="entry name" value="Lipid_A_modif_metabolic_enz"/>
</dbReference>
<proteinExistence type="predicted"/>
<accession>A0ABW0BRK9</accession>
<dbReference type="PANTHER" id="PTHR43245">
    <property type="entry name" value="BIFUNCTIONAL POLYMYXIN RESISTANCE PROTEIN ARNA"/>
    <property type="match status" value="1"/>
</dbReference>
<dbReference type="EMBL" id="JBHSKS010000001">
    <property type="protein sequence ID" value="MFC5190266.1"/>
    <property type="molecule type" value="Genomic_DNA"/>
</dbReference>
<protein>
    <submittedName>
        <fullName evidence="2">NAD-dependent epimerase/dehydratase family protein</fullName>
    </submittedName>
</protein>
<evidence type="ECO:0000313" key="2">
    <source>
        <dbReference type="EMBL" id="MFC5190266.1"/>
    </source>
</evidence>
<keyword evidence="3" id="KW-1185">Reference proteome</keyword>
<dbReference type="InterPro" id="IPR001509">
    <property type="entry name" value="Epimerase_deHydtase"/>
</dbReference>
<evidence type="ECO:0000259" key="1">
    <source>
        <dbReference type="Pfam" id="PF01370"/>
    </source>
</evidence>
<dbReference type="RefSeq" id="WP_377911174.1">
    <property type="nucleotide sequence ID" value="NZ_JBHSKS010000001.1"/>
</dbReference>
<reference evidence="3" key="1">
    <citation type="journal article" date="2019" name="Int. J. Syst. Evol. Microbiol.">
        <title>The Global Catalogue of Microorganisms (GCM) 10K type strain sequencing project: providing services to taxonomists for standard genome sequencing and annotation.</title>
        <authorList>
            <consortium name="The Broad Institute Genomics Platform"/>
            <consortium name="The Broad Institute Genome Sequencing Center for Infectious Disease"/>
            <person name="Wu L."/>
            <person name="Ma J."/>
        </authorList>
    </citation>
    <scope>NUCLEOTIDE SEQUENCE [LARGE SCALE GENOMIC DNA]</scope>
    <source>
        <strain evidence="3">CGMCC 1.7030</strain>
    </source>
</reference>